<organism evidence="1">
    <name type="scientific">Alexandrium catenella</name>
    <name type="common">Red tide dinoflagellate</name>
    <name type="synonym">Gonyaulax catenella</name>
    <dbReference type="NCBI Taxonomy" id="2925"/>
    <lineage>
        <taxon>Eukaryota</taxon>
        <taxon>Sar</taxon>
        <taxon>Alveolata</taxon>
        <taxon>Dinophyceae</taxon>
        <taxon>Gonyaulacales</taxon>
        <taxon>Pyrocystaceae</taxon>
        <taxon>Alexandrium</taxon>
    </lineage>
</organism>
<name>A0A7S1PPX7_ALECA</name>
<dbReference type="EMBL" id="HBGE01008947">
    <property type="protein sequence ID" value="CAD9096782.1"/>
    <property type="molecule type" value="Transcribed_RNA"/>
</dbReference>
<dbReference type="AlphaFoldDB" id="A0A7S1PPX7"/>
<protein>
    <submittedName>
        <fullName evidence="1">Uncharacterized protein</fullName>
    </submittedName>
</protein>
<accession>A0A7S1PPX7</accession>
<gene>
    <name evidence="1" type="ORF">ACAT0790_LOCUS5431</name>
</gene>
<evidence type="ECO:0000313" key="1">
    <source>
        <dbReference type="EMBL" id="CAD9096782.1"/>
    </source>
</evidence>
<sequence>MLLHAGDKLVWAAALLQLRRLQLETREVIARPGCDLRLLVVQEAFDSFRAVVLSPVWTQIAIVLMSVFNFLLPSDLQVYVFPVLFPKVGPGTSLGLSILVSGPRDVAPTSFVCNVGHMSMKHDGWYNDLLRTARSAVGIAREFDKADKQQLGLVSNLLCLVPVEGDGGRGRLSYLKEFNFSAWETPKHAFQWYAGSPEHKEILAEHNNGSLTNFGNVLANMQLSKPMRWQARCSRCAGLVSNYPEVRECPCGAPVIEMPLF</sequence>
<reference evidence="1" key="1">
    <citation type="submission" date="2021-01" db="EMBL/GenBank/DDBJ databases">
        <authorList>
            <person name="Corre E."/>
            <person name="Pelletier E."/>
            <person name="Niang G."/>
            <person name="Scheremetjew M."/>
            <person name="Finn R."/>
            <person name="Kale V."/>
            <person name="Holt S."/>
            <person name="Cochrane G."/>
            <person name="Meng A."/>
            <person name="Brown T."/>
            <person name="Cohen L."/>
        </authorList>
    </citation>
    <scope>NUCLEOTIDE SEQUENCE</scope>
    <source>
        <strain evidence="1">OF101</strain>
    </source>
</reference>
<proteinExistence type="predicted"/>